<proteinExistence type="predicted"/>
<dbReference type="PANTHER" id="PTHR46577">
    <property type="entry name" value="HTH-TYPE TRANSCRIPTIONAL REGULATORY PROTEIN GABR"/>
    <property type="match status" value="1"/>
</dbReference>
<dbReference type="PANTHER" id="PTHR46577:SF1">
    <property type="entry name" value="HTH-TYPE TRANSCRIPTIONAL REGULATORY PROTEIN GABR"/>
    <property type="match status" value="1"/>
</dbReference>
<evidence type="ECO:0000313" key="1">
    <source>
        <dbReference type="EMBL" id="SMD00626.1"/>
    </source>
</evidence>
<evidence type="ECO:0000313" key="2">
    <source>
        <dbReference type="Proteomes" id="UP000192418"/>
    </source>
</evidence>
<accession>A0A1W2DU82</accession>
<sequence>MIILNEKFKSPLYLQIYRQFREKIISGQFPEASKKVMGKEVMIHGINAGLHITLEFKDKVSEIDLIQKAKNHGIAVYPVSKCWIRKHRYEKEMILLGYSGMDERDIIDGVKLLNKAWFGG</sequence>
<name>A0A1W2DU82_9BACT</name>
<dbReference type="InterPro" id="IPR015424">
    <property type="entry name" value="PyrdxlP-dep_Trfase"/>
</dbReference>
<dbReference type="GO" id="GO:0008483">
    <property type="term" value="F:transaminase activity"/>
    <property type="evidence" value="ECO:0007669"/>
    <property type="project" value="UniProtKB-KW"/>
</dbReference>
<dbReference type="AlphaFoldDB" id="A0A1W2DU82"/>
<gene>
    <name evidence="1" type="ORF">SAMN02746065_12042</name>
</gene>
<dbReference type="SUPFAM" id="SSF53383">
    <property type="entry name" value="PLP-dependent transferases"/>
    <property type="match status" value="1"/>
</dbReference>
<dbReference type="STRING" id="1121400.SAMN02746065_12042"/>
<dbReference type="OrthoDB" id="9808770at2"/>
<dbReference type="RefSeq" id="WP_084070908.1">
    <property type="nucleotide sequence ID" value="NZ_FWXY01000020.1"/>
</dbReference>
<dbReference type="EMBL" id="FWXY01000020">
    <property type="protein sequence ID" value="SMD00626.1"/>
    <property type="molecule type" value="Genomic_DNA"/>
</dbReference>
<dbReference type="InterPro" id="IPR015421">
    <property type="entry name" value="PyrdxlP-dep_Trfase_major"/>
</dbReference>
<reference evidence="1 2" key="1">
    <citation type="submission" date="2017-04" db="EMBL/GenBank/DDBJ databases">
        <authorList>
            <person name="Afonso C.L."/>
            <person name="Miller P.J."/>
            <person name="Scott M.A."/>
            <person name="Spackman E."/>
            <person name="Goraichik I."/>
            <person name="Dimitrov K.M."/>
            <person name="Suarez D.L."/>
            <person name="Swayne D.E."/>
        </authorList>
    </citation>
    <scope>NUCLEOTIDE SEQUENCE [LARGE SCALE GENOMIC DNA]</scope>
    <source>
        <strain evidence="1 2">DSM 3385</strain>
    </source>
</reference>
<keyword evidence="1" id="KW-0808">Transferase</keyword>
<dbReference type="Gene3D" id="3.40.640.10">
    <property type="entry name" value="Type I PLP-dependent aspartate aminotransferase-like (Major domain)"/>
    <property type="match status" value="1"/>
</dbReference>
<organism evidence="1 2">
    <name type="scientific">Desulfocicer vacuolatum DSM 3385</name>
    <dbReference type="NCBI Taxonomy" id="1121400"/>
    <lineage>
        <taxon>Bacteria</taxon>
        <taxon>Pseudomonadati</taxon>
        <taxon>Thermodesulfobacteriota</taxon>
        <taxon>Desulfobacteria</taxon>
        <taxon>Desulfobacterales</taxon>
        <taxon>Desulfobacteraceae</taxon>
        <taxon>Desulfocicer</taxon>
    </lineage>
</organism>
<dbReference type="Proteomes" id="UP000192418">
    <property type="component" value="Unassembled WGS sequence"/>
</dbReference>
<protein>
    <submittedName>
        <fullName evidence="1">GntR family transcriptional regulator / MocR family aminotransferase</fullName>
    </submittedName>
</protein>
<keyword evidence="2" id="KW-1185">Reference proteome</keyword>
<dbReference type="InterPro" id="IPR051446">
    <property type="entry name" value="HTH_trans_reg/aminotransferase"/>
</dbReference>
<keyword evidence="1" id="KW-0032">Aminotransferase</keyword>